<dbReference type="Proteomes" id="UP000326944">
    <property type="component" value="Chromosome"/>
</dbReference>
<evidence type="ECO:0000313" key="3">
    <source>
        <dbReference type="Proteomes" id="UP000326944"/>
    </source>
</evidence>
<evidence type="ECO:0000256" key="1">
    <source>
        <dbReference type="SAM" id="Phobius"/>
    </source>
</evidence>
<organism evidence="2 3">
    <name type="scientific">Sulfurimonas lithotrophica</name>
    <dbReference type="NCBI Taxonomy" id="2590022"/>
    <lineage>
        <taxon>Bacteria</taxon>
        <taxon>Pseudomonadati</taxon>
        <taxon>Campylobacterota</taxon>
        <taxon>Epsilonproteobacteria</taxon>
        <taxon>Campylobacterales</taxon>
        <taxon>Sulfurimonadaceae</taxon>
        <taxon>Sulfurimonas</taxon>
    </lineage>
</organism>
<name>A0A5P8P206_9BACT</name>
<dbReference type="EMBL" id="CP043617">
    <property type="protein sequence ID" value="QFR49610.1"/>
    <property type="molecule type" value="Genomic_DNA"/>
</dbReference>
<keyword evidence="3" id="KW-1185">Reference proteome</keyword>
<gene>
    <name evidence="2" type="ORF">FJR48_07625</name>
</gene>
<accession>A0A5P8P206</accession>
<feature type="transmembrane region" description="Helical" evidence="1">
    <location>
        <begin position="41"/>
        <end position="63"/>
    </location>
</feature>
<dbReference type="KEGG" id="sulg:FJR48_07625"/>
<dbReference type="OrthoDB" id="5334850at2"/>
<dbReference type="AlphaFoldDB" id="A0A5P8P206"/>
<proteinExistence type="predicted"/>
<keyword evidence="1" id="KW-0812">Transmembrane</keyword>
<protein>
    <submittedName>
        <fullName evidence="2">Uncharacterized protein</fullName>
    </submittedName>
</protein>
<feature type="transmembrane region" description="Helical" evidence="1">
    <location>
        <begin position="12"/>
        <end position="35"/>
    </location>
</feature>
<reference evidence="2 3" key="1">
    <citation type="submission" date="2019-09" db="EMBL/GenBank/DDBJ databases">
        <title>Sulfurimonas gotlandica sp. nov., a chemoautotrophic and psychrotolerant epsilonproteobacterium isolated from a pelagic redoxcline, and an emended description of the genus Sulfurimonas.</title>
        <authorList>
            <person name="Wang S."/>
            <person name="Jiang L."/>
            <person name="Shao S."/>
        </authorList>
    </citation>
    <scope>NUCLEOTIDE SEQUENCE [LARGE SCALE GENOMIC DNA]</scope>
    <source>
        <strain evidence="2 3">GYSZ_1</strain>
    </source>
</reference>
<keyword evidence="1" id="KW-0472">Membrane</keyword>
<evidence type="ECO:0000313" key="2">
    <source>
        <dbReference type="EMBL" id="QFR49610.1"/>
    </source>
</evidence>
<sequence>MQEATFHRIVSFLLGASWAVVLFGALITFKSFLFMGFFTSVFFSVCFIFFSLFMILALDAFVINRKRLDEAKKQTKLLEDLTNK</sequence>
<keyword evidence="1" id="KW-1133">Transmembrane helix</keyword>